<evidence type="ECO:0000313" key="2">
    <source>
        <dbReference type="EMBL" id="NYJ24971.1"/>
    </source>
</evidence>
<reference evidence="2 3" key="1">
    <citation type="submission" date="2020-07" db="EMBL/GenBank/DDBJ databases">
        <title>Sequencing the genomes of 1000 actinobacteria strains.</title>
        <authorList>
            <person name="Klenk H.-P."/>
        </authorList>
    </citation>
    <scope>NUCLEOTIDE SEQUENCE [LARGE SCALE GENOMIC DNA]</scope>
    <source>
        <strain evidence="2 3">DSM 15165</strain>
    </source>
</reference>
<dbReference type="AlphaFoldDB" id="A0A853D0B6"/>
<evidence type="ECO:0000313" key="3">
    <source>
        <dbReference type="Proteomes" id="UP000578352"/>
    </source>
</evidence>
<dbReference type="Proteomes" id="UP000578352">
    <property type="component" value="Unassembled WGS sequence"/>
</dbReference>
<organism evidence="2 3">
    <name type="scientific">Leifsonia shinshuensis</name>
    <dbReference type="NCBI Taxonomy" id="150026"/>
    <lineage>
        <taxon>Bacteria</taxon>
        <taxon>Bacillati</taxon>
        <taxon>Actinomycetota</taxon>
        <taxon>Actinomycetes</taxon>
        <taxon>Micrococcales</taxon>
        <taxon>Microbacteriaceae</taxon>
        <taxon>Leifsonia</taxon>
    </lineage>
</organism>
<evidence type="ECO:0000256" key="1">
    <source>
        <dbReference type="SAM" id="MobiDB-lite"/>
    </source>
</evidence>
<proteinExistence type="predicted"/>
<protein>
    <submittedName>
        <fullName evidence="2">Uncharacterized protein</fullName>
    </submittedName>
</protein>
<sequence length="342" mass="35051">MRRTEPGRADGARPAEHSHSDGDRGVGAGPAGGDDVRRPPSAASATAAAGAAVQQHEWTPATRGAVQYADLRAGGLTCEYRGEAAKDTPWLAPDVFVGVLPTLGANDAFGVFANTAGVPVDDDHYFGCLDWSGSAAFCEFGAIVGDYQVIGSVRVLDRAALDEAAVRTVFTNATAVVGRLGAPAPLWQPAGGSLRGVTAPDGFLPLDRIAAALGVASVNTPKEEGGEYTTTQLASAQLSGSYWTDFNASDNTAGVAIAVLPGGASYYDDAKRAPLPGTGDITPVPGLGDAAYLSTFRDVLPSGPGSPVQYLDVKVKNSWLQLSGASPAVLERLGREVIANLS</sequence>
<feature type="compositionally biased region" description="Low complexity" evidence="1">
    <location>
        <begin position="41"/>
        <end position="52"/>
    </location>
</feature>
<dbReference type="RefSeq" id="WP_179607464.1">
    <property type="nucleotide sequence ID" value="NZ_BAABEH010000001.1"/>
</dbReference>
<feature type="region of interest" description="Disordered" evidence="1">
    <location>
        <begin position="1"/>
        <end position="56"/>
    </location>
</feature>
<feature type="compositionally biased region" description="Basic and acidic residues" evidence="1">
    <location>
        <begin position="1"/>
        <end position="24"/>
    </location>
</feature>
<gene>
    <name evidence="2" type="ORF">HNR13_003258</name>
</gene>
<comment type="caution">
    <text evidence="2">The sequence shown here is derived from an EMBL/GenBank/DDBJ whole genome shotgun (WGS) entry which is preliminary data.</text>
</comment>
<dbReference type="EMBL" id="JACCFL010000001">
    <property type="protein sequence ID" value="NYJ24971.1"/>
    <property type="molecule type" value="Genomic_DNA"/>
</dbReference>
<name>A0A853D0B6_9MICO</name>
<accession>A0A853D0B6</accession>